<keyword evidence="2" id="KW-1185">Reference proteome</keyword>
<accession>A0A7K1L918</accession>
<dbReference type="AlphaFoldDB" id="A0A7K1L918"/>
<proteinExistence type="predicted"/>
<dbReference type="RefSeq" id="WP_156220070.1">
    <property type="nucleotide sequence ID" value="NZ_WOFH01000012.1"/>
</dbReference>
<evidence type="ECO:0000313" key="1">
    <source>
        <dbReference type="EMBL" id="MUN40917.1"/>
    </source>
</evidence>
<protein>
    <submittedName>
        <fullName evidence="1">Uncharacterized protein</fullName>
    </submittedName>
</protein>
<sequence>MGRHWFGQSPSDWTFKTGDGNTVVLAPDKPLTFWSQPVGGQRYDDLLDEDGNKITEIRSATGLGDLPPGSIPRFQGPEDVWLMWVDGGVGVRFAMLATDVGDTLALVPDTVAVVAAIQATLATLAHVARTGLYSDLAGTPALARVATTGRYPDLNELPAPGLQYVTKGAEGWPVRSSTAPDANRPAMWIGASPAPPNGGAYSLDNDLWAAVA</sequence>
<organism evidence="1 2">
    <name type="scientific">Actinomadura litoris</name>
    <dbReference type="NCBI Taxonomy" id="2678616"/>
    <lineage>
        <taxon>Bacteria</taxon>
        <taxon>Bacillati</taxon>
        <taxon>Actinomycetota</taxon>
        <taxon>Actinomycetes</taxon>
        <taxon>Streptosporangiales</taxon>
        <taxon>Thermomonosporaceae</taxon>
        <taxon>Actinomadura</taxon>
    </lineage>
</organism>
<reference evidence="1 2" key="1">
    <citation type="submission" date="2019-11" db="EMBL/GenBank/DDBJ databases">
        <authorList>
            <person name="Cao P."/>
        </authorList>
    </citation>
    <scope>NUCLEOTIDE SEQUENCE [LARGE SCALE GENOMIC DNA]</scope>
    <source>
        <strain evidence="1 2">NEAU-AAG5</strain>
    </source>
</reference>
<evidence type="ECO:0000313" key="2">
    <source>
        <dbReference type="Proteomes" id="UP000432015"/>
    </source>
</evidence>
<comment type="caution">
    <text evidence="1">The sequence shown here is derived from an EMBL/GenBank/DDBJ whole genome shotgun (WGS) entry which is preliminary data.</text>
</comment>
<dbReference type="EMBL" id="WOFH01000012">
    <property type="protein sequence ID" value="MUN40917.1"/>
    <property type="molecule type" value="Genomic_DNA"/>
</dbReference>
<dbReference type="Proteomes" id="UP000432015">
    <property type="component" value="Unassembled WGS sequence"/>
</dbReference>
<name>A0A7K1L918_9ACTN</name>
<gene>
    <name evidence="1" type="ORF">GNZ18_30575</name>
</gene>